<dbReference type="EMBL" id="VDUW01000004">
    <property type="protein sequence ID" value="TXL65008.1"/>
    <property type="molecule type" value="Genomic_DNA"/>
</dbReference>
<feature type="region of interest" description="Disordered" evidence="7">
    <location>
        <begin position="47"/>
        <end position="66"/>
    </location>
</feature>
<dbReference type="InterPro" id="IPR002371">
    <property type="entry name" value="FlgK"/>
</dbReference>
<evidence type="ECO:0000256" key="1">
    <source>
        <dbReference type="ARBA" id="ARBA00004365"/>
    </source>
</evidence>
<dbReference type="Pfam" id="PF00460">
    <property type="entry name" value="Flg_bb_rod"/>
    <property type="match status" value="1"/>
</dbReference>
<evidence type="ECO:0000256" key="2">
    <source>
        <dbReference type="ARBA" id="ARBA00004613"/>
    </source>
</evidence>
<keyword evidence="5" id="KW-0964">Secreted</keyword>
<evidence type="ECO:0000313" key="12">
    <source>
        <dbReference type="Proteomes" id="UP000321574"/>
    </source>
</evidence>
<feature type="domain" description="Flagellar basal body rod protein N-terminal" evidence="8">
    <location>
        <begin position="8"/>
        <end position="37"/>
    </location>
</feature>
<keyword evidence="6" id="KW-0975">Bacterial flagellum</keyword>
<dbReference type="PANTHER" id="PTHR30033">
    <property type="entry name" value="FLAGELLAR HOOK-ASSOCIATED PROTEIN 1"/>
    <property type="match status" value="1"/>
</dbReference>
<evidence type="ECO:0000256" key="3">
    <source>
        <dbReference type="ARBA" id="ARBA00009677"/>
    </source>
</evidence>
<comment type="subcellular location">
    <subcellularLocation>
        <location evidence="1">Bacterial flagellum</location>
    </subcellularLocation>
    <subcellularLocation>
        <location evidence="2">Secreted</location>
    </subcellularLocation>
</comment>
<proteinExistence type="inferred from homology"/>
<dbReference type="NCBIfam" id="TIGR02492">
    <property type="entry name" value="flgK_ends"/>
    <property type="match status" value="1"/>
</dbReference>
<reference evidence="11 12" key="1">
    <citation type="submission" date="2019-06" db="EMBL/GenBank/DDBJ databases">
        <title>Cerasibacillus sp. nov., isolated from maize field.</title>
        <authorList>
            <person name="Lin S.-Y."/>
            <person name="Tsai C.-F."/>
            <person name="Young C.-C."/>
        </authorList>
    </citation>
    <scope>NUCLEOTIDE SEQUENCE [LARGE SCALE GENOMIC DNA]</scope>
    <source>
        <strain evidence="11 12">CC-CFT480</strain>
    </source>
</reference>
<dbReference type="InterPro" id="IPR053927">
    <property type="entry name" value="FlgK_helical"/>
</dbReference>
<comment type="caution">
    <text evidence="11">The sequence shown here is derived from an EMBL/GenBank/DDBJ whole genome shotgun (WGS) entry which is preliminary data.</text>
</comment>
<evidence type="ECO:0000259" key="8">
    <source>
        <dbReference type="Pfam" id="PF00460"/>
    </source>
</evidence>
<feature type="domain" description="Flagellar hook-associated protein FlgK helical" evidence="10">
    <location>
        <begin position="102"/>
        <end position="343"/>
    </location>
</feature>
<dbReference type="PANTHER" id="PTHR30033:SF1">
    <property type="entry name" value="FLAGELLAR HOOK-ASSOCIATED PROTEIN 1"/>
    <property type="match status" value="1"/>
</dbReference>
<dbReference type="AlphaFoldDB" id="A0A5C8NV02"/>
<dbReference type="GO" id="GO:0005576">
    <property type="term" value="C:extracellular region"/>
    <property type="evidence" value="ECO:0007669"/>
    <property type="project" value="UniProtKB-SubCell"/>
</dbReference>
<evidence type="ECO:0000259" key="10">
    <source>
        <dbReference type="Pfam" id="PF22638"/>
    </source>
</evidence>
<evidence type="ECO:0000256" key="7">
    <source>
        <dbReference type="SAM" id="MobiDB-lite"/>
    </source>
</evidence>
<keyword evidence="11" id="KW-0282">Flagellum</keyword>
<dbReference type="OrthoDB" id="9802553at2"/>
<dbReference type="RefSeq" id="WP_147666749.1">
    <property type="nucleotide sequence ID" value="NZ_VDUW01000004.1"/>
</dbReference>
<evidence type="ECO:0000259" key="9">
    <source>
        <dbReference type="Pfam" id="PF06429"/>
    </source>
</evidence>
<evidence type="ECO:0000313" key="11">
    <source>
        <dbReference type="EMBL" id="TXL65008.1"/>
    </source>
</evidence>
<sequence length="485" mass="53374">MGTFHGLEMAKRAMFTQQSAIHTTGHNIANANTKGYTRQRVNFQTTTPYPVPGRNQPQIPGQIGTGVEAGSIDRIRTQYLDAQYRSENSKAGYWNTATEAFSRMEELMNEPSENGLSHTMNEFWDALQVLGNNPENTGARSVVAQRGQAVAETFNYISNTLESIRSDLNNQIDVTVKDANSLIERIGELNQQIQQIEPHGYVANDLYDERDRLIDELSQIVNIEVSYRKSSPSSKDNADGIATIELIGSQGEKLGVKLVDGEKGELQKLTYNSTDPSSVSVGEMGFPISGDNGSLNALIHAYDDHYPEMKMKMDEMAKVLQEQFNAIHQAGYDLNGENGVDFFKGETSGDLEVNPDILKDPTLIAVSGRDDKKGDGSNALKLAEILYEPLENTALGENTSINGFYQALIGEMGVKAQKANTMAKNTDILKTQIDGQRMSVSSVSLDEEISNLIKFQHAYNAAARNITTIDEMIDRIINGMGIVGR</sequence>
<dbReference type="GO" id="GO:0009424">
    <property type="term" value="C:bacterial-type flagellum hook"/>
    <property type="evidence" value="ECO:0007669"/>
    <property type="project" value="InterPro"/>
</dbReference>
<dbReference type="InterPro" id="IPR010930">
    <property type="entry name" value="Flg_bb/hook_C_dom"/>
</dbReference>
<name>A0A5C8NV02_9BACI</name>
<gene>
    <name evidence="11" type="primary">flgK</name>
    <name evidence="11" type="ORF">FHP05_07655</name>
</gene>
<dbReference type="GO" id="GO:0005198">
    <property type="term" value="F:structural molecule activity"/>
    <property type="evidence" value="ECO:0007669"/>
    <property type="project" value="InterPro"/>
</dbReference>
<dbReference type="Proteomes" id="UP000321574">
    <property type="component" value="Unassembled WGS sequence"/>
</dbReference>
<evidence type="ECO:0000256" key="5">
    <source>
        <dbReference type="ARBA" id="ARBA00022525"/>
    </source>
</evidence>
<keyword evidence="12" id="KW-1185">Reference proteome</keyword>
<organism evidence="11 12">
    <name type="scientific">Cerasibacillus terrae</name>
    <dbReference type="NCBI Taxonomy" id="2498845"/>
    <lineage>
        <taxon>Bacteria</taxon>
        <taxon>Bacillati</taxon>
        <taxon>Bacillota</taxon>
        <taxon>Bacilli</taxon>
        <taxon>Bacillales</taxon>
        <taxon>Bacillaceae</taxon>
        <taxon>Cerasibacillus</taxon>
    </lineage>
</organism>
<keyword evidence="11" id="KW-0966">Cell projection</keyword>
<keyword evidence="11" id="KW-0969">Cilium</keyword>
<evidence type="ECO:0000256" key="4">
    <source>
        <dbReference type="ARBA" id="ARBA00016244"/>
    </source>
</evidence>
<dbReference type="SUPFAM" id="SSF64518">
    <property type="entry name" value="Phase 1 flagellin"/>
    <property type="match status" value="1"/>
</dbReference>
<feature type="domain" description="Flagellar basal-body/hook protein C-terminal" evidence="9">
    <location>
        <begin position="438"/>
        <end position="478"/>
    </location>
</feature>
<evidence type="ECO:0000256" key="6">
    <source>
        <dbReference type="ARBA" id="ARBA00023143"/>
    </source>
</evidence>
<comment type="similarity">
    <text evidence="3">Belongs to the flagella basal body rod proteins family.</text>
</comment>
<protein>
    <recommendedName>
        <fullName evidence="4">Flagellar hook-associated protein 1</fullName>
    </recommendedName>
</protein>
<accession>A0A5C8NV02</accession>
<dbReference type="InterPro" id="IPR001444">
    <property type="entry name" value="Flag_bb_rod_N"/>
</dbReference>
<dbReference type="GO" id="GO:0044780">
    <property type="term" value="P:bacterial-type flagellum assembly"/>
    <property type="evidence" value="ECO:0007669"/>
    <property type="project" value="InterPro"/>
</dbReference>
<dbReference type="Pfam" id="PF06429">
    <property type="entry name" value="Flg_bbr_C"/>
    <property type="match status" value="1"/>
</dbReference>
<dbReference type="Pfam" id="PF22638">
    <property type="entry name" value="FlgK_D1"/>
    <property type="match status" value="1"/>
</dbReference>